<gene>
    <name evidence="1" type="ORF">GOP47_0012529</name>
</gene>
<evidence type="ECO:0000313" key="2">
    <source>
        <dbReference type="Proteomes" id="UP000886520"/>
    </source>
</evidence>
<sequence>MDSVHRCEVWKLLRIVQVLFAEGMLWLPFDTLVDIPRGGATTSGWSHPRPIAVASLPSSKVAASLIACRTSGVAGAIPKARAEFFA</sequence>
<reference evidence="1" key="1">
    <citation type="submission" date="2021-01" db="EMBL/GenBank/DDBJ databases">
        <title>Adiantum capillus-veneris genome.</title>
        <authorList>
            <person name="Fang Y."/>
            <person name="Liao Q."/>
        </authorList>
    </citation>
    <scope>NUCLEOTIDE SEQUENCE</scope>
    <source>
        <strain evidence="1">H3</strain>
        <tissue evidence="1">Leaf</tissue>
    </source>
</reference>
<accession>A0A9D4US84</accession>
<dbReference type="AlphaFoldDB" id="A0A9D4US84"/>
<proteinExistence type="predicted"/>
<organism evidence="1 2">
    <name type="scientific">Adiantum capillus-veneris</name>
    <name type="common">Maidenhair fern</name>
    <dbReference type="NCBI Taxonomy" id="13818"/>
    <lineage>
        <taxon>Eukaryota</taxon>
        <taxon>Viridiplantae</taxon>
        <taxon>Streptophyta</taxon>
        <taxon>Embryophyta</taxon>
        <taxon>Tracheophyta</taxon>
        <taxon>Polypodiopsida</taxon>
        <taxon>Polypodiidae</taxon>
        <taxon>Polypodiales</taxon>
        <taxon>Pteridineae</taxon>
        <taxon>Pteridaceae</taxon>
        <taxon>Vittarioideae</taxon>
        <taxon>Adiantum</taxon>
    </lineage>
</organism>
<protein>
    <submittedName>
        <fullName evidence="1">Uncharacterized protein</fullName>
    </submittedName>
</protein>
<dbReference type="EMBL" id="JABFUD020000012">
    <property type="protein sequence ID" value="KAI5072423.1"/>
    <property type="molecule type" value="Genomic_DNA"/>
</dbReference>
<dbReference type="Proteomes" id="UP000886520">
    <property type="component" value="Chromosome 12"/>
</dbReference>
<name>A0A9D4US84_ADICA</name>
<keyword evidence="2" id="KW-1185">Reference proteome</keyword>
<evidence type="ECO:0000313" key="1">
    <source>
        <dbReference type="EMBL" id="KAI5072423.1"/>
    </source>
</evidence>
<comment type="caution">
    <text evidence="1">The sequence shown here is derived from an EMBL/GenBank/DDBJ whole genome shotgun (WGS) entry which is preliminary data.</text>
</comment>